<evidence type="ECO:0000256" key="5">
    <source>
        <dbReference type="ARBA" id="ARBA00022023"/>
    </source>
</evidence>
<dbReference type="AlphaFoldDB" id="A0A1H9B1D0"/>
<evidence type="ECO:0000256" key="11">
    <source>
        <dbReference type="ARBA" id="ARBA00023014"/>
    </source>
</evidence>
<dbReference type="PANTHER" id="PTHR42944">
    <property type="entry name" value="ADENINE DNA GLYCOSYLASE"/>
    <property type="match status" value="1"/>
</dbReference>
<proteinExistence type="inferred from homology"/>
<evidence type="ECO:0000256" key="4">
    <source>
        <dbReference type="ARBA" id="ARBA00012045"/>
    </source>
</evidence>
<keyword evidence="8" id="KW-0227">DNA damage</keyword>
<dbReference type="GO" id="GO:0051539">
    <property type="term" value="F:4 iron, 4 sulfur cluster binding"/>
    <property type="evidence" value="ECO:0007669"/>
    <property type="project" value="UniProtKB-KW"/>
</dbReference>
<evidence type="ECO:0000256" key="9">
    <source>
        <dbReference type="ARBA" id="ARBA00022801"/>
    </source>
</evidence>
<evidence type="ECO:0000256" key="8">
    <source>
        <dbReference type="ARBA" id="ARBA00022763"/>
    </source>
</evidence>
<evidence type="ECO:0000256" key="10">
    <source>
        <dbReference type="ARBA" id="ARBA00023004"/>
    </source>
</evidence>
<dbReference type="GO" id="GO:0006284">
    <property type="term" value="P:base-excision repair"/>
    <property type="evidence" value="ECO:0007669"/>
    <property type="project" value="InterPro"/>
</dbReference>
<dbReference type="STRING" id="65499.SAMN04488000_101370"/>
<evidence type="ECO:0000256" key="14">
    <source>
        <dbReference type="SAM" id="MobiDB-lite"/>
    </source>
</evidence>
<dbReference type="GO" id="GO:0006298">
    <property type="term" value="P:mismatch repair"/>
    <property type="evidence" value="ECO:0007669"/>
    <property type="project" value="TreeGrafter"/>
</dbReference>
<keyword evidence="11" id="KW-0411">Iron-sulfur</keyword>
<evidence type="ECO:0000259" key="15">
    <source>
        <dbReference type="SMART" id="SM00478"/>
    </source>
</evidence>
<dbReference type="EMBL" id="FOFV01000001">
    <property type="protein sequence ID" value="SEP82840.1"/>
    <property type="molecule type" value="Genomic_DNA"/>
</dbReference>
<dbReference type="SMART" id="SM00478">
    <property type="entry name" value="ENDO3c"/>
    <property type="match status" value="1"/>
</dbReference>
<gene>
    <name evidence="16" type="ORF">SAMN04488000_101370</name>
</gene>
<dbReference type="Gene3D" id="1.10.1670.10">
    <property type="entry name" value="Helix-hairpin-Helix base-excision DNA repair enzymes (C-terminal)"/>
    <property type="match status" value="1"/>
</dbReference>
<keyword evidence="9" id="KW-0378">Hydrolase</keyword>
<dbReference type="Gene3D" id="1.10.340.30">
    <property type="entry name" value="Hypothetical protein, domain 2"/>
    <property type="match status" value="1"/>
</dbReference>
<evidence type="ECO:0000256" key="2">
    <source>
        <dbReference type="ARBA" id="ARBA00001966"/>
    </source>
</evidence>
<dbReference type="CDD" id="cd00056">
    <property type="entry name" value="ENDO3c"/>
    <property type="match status" value="1"/>
</dbReference>
<dbReference type="Pfam" id="PF00730">
    <property type="entry name" value="HhH-GPD"/>
    <property type="match status" value="1"/>
</dbReference>
<keyword evidence="12" id="KW-0234">DNA repair</keyword>
<keyword evidence="17" id="KW-1185">Reference proteome</keyword>
<evidence type="ECO:0000256" key="7">
    <source>
        <dbReference type="ARBA" id="ARBA00022723"/>
    </source>
</evidence>
<dbReference type="SUPFAM" id="SSF48150">
    <property type="entry name" value="DNA-glycosylase"/>
    <property type="match status" value="1"/>
</dbReference>
<dbReference type="GO" id="GO:0035485">
    <property type="term" value="F:adenine/guanine mispair binding"/>
    <property type="evidence" value="ECO:0007669"/>
    <property type="project" value="TreeGrafter"/>
</dbReference>
<reference evidence="17" key="1">
    <citation type="submission" date="2016-10" db="EMBL/GenBank/DDBJ databases">
        <authorList>
            <person name="Varghese N."/>
            <person name="Submissions S."/>
        </authorList>
    </citation>
    <scope>NUCLEOTIDE SEQUENCE [LARGE SCALE GENOMIC DNA]</scope>
    <source>
        <strain evidence="17">DSM 44437</strain>
    </source>
</reference>
<dbReference type="InterPro" id="IPR011257">
    <property type="entry name" value="DNA_glycosylase"/>
</dbReference>
<comment type="cofactor">
    <cofactor evidence="2">
        <name>[4Fe-4S] cluster</name>
        <dbReference type="ChEBI" id="CHEBI:49883"/>
    </cofactor>
</comment>
<evidence type="ECO:0000313" key="17">
    <source>
        <dbReference type="Proteomes" id="UP000199503"/>
    </source>
</evidence>
<evidence type="ECO:0000256" key="1">
    <source>
        <dbReference type="ARBA" id="ARBA00000843"/>
    </source>
</evidence>
<protein>
    <recommendedName>
        <fullName evidence="5">Adenine DNA glycosylase</fullName>
        <ecNumber evidence="4">3.2.2.31</ecNumber>
    </recommendedName>
</protein>
<dbReference type="FunFam" id="1.10.340.30:FF:000003">
    <property type="entry name" value="A/G-specific adenine glycosylase"/>
    <property type="match status" value="1"/>
</dbReference>
<dbReference type="PANTHER" id="PTHR42944:SF1">
    <property type="entry name" value="ADENINE DNA GLYCOSYLASE"/>
    <property type="match status" value="1"/>
</dbReference>
<dbReference type="InterPro" id="IPR000445">
    <property type="entry name" value="HhH_motif"/>
</dbReference>
<keyword evidence="7" id="KW-0479">Metal-binding</keyword>
<feature type="domain" description="HhH-GPD" evidence="15">
    <location>
        <begin position="35"/>
        <end position="187"/>
    </location>
</feature>
<keyword evidence="6" id="KW-0004">4Fe-4S</keyword>
<keyword evidence="10" id="KW-0408">Iron</keyword>
<evidence type="ECO:0000256" key="6">
    <source>
        <dbReference type="ARBA" id="ARBA00022485"/>
    </source>
</evidence>
<evidence type="ECO:0000256" key="13">
    <source>
        <dbReference type="ARBA" id="ARBA00023295"/>
    </source>
</evidence>
<dbReference type="EC" id="3.2.2.31" evidence="4"/>
<dbReference type="GO" id="GO:0046872">
    <property type="term" value="F:metal ion binding"/>
    <property type="evidence" value="ECO:0007669"/>
    <property type="project" value="UniProtKB-KW"/>
</dbReference>
<evidence type="ECO:0000256" key="3">
    <source>
        <dbReference type="ARBA" id="ARBA00008343"/>
    </source>
</evidence>
<dbReference type="GO" id="GO:0032357">
    <property type="term" value="F:oxidized purine DNA binding"/>
    <property type="evidence" value="ECO:0007669"/>
    <property type="project" value="TreeGrafter"/>
</dbReference>
<organism evidence="16 17">
    <name type="scientific">Lentzea albida</name>
    <dbReference type="NCBI Taxonomy" id="65499"/>
    <lineage>
        <taxon>Bacteria</taxon>
        <taxon>Bacillati</taxon>
        <taxon>Actinomycetota</taxon>
        <taxon>Actinomycetes</taxon>
        <taxon>Pseudonocardiales</taxon>
        <taxon>Pseudonocardiaceae</taxon>
        <taxon>Lentzea</taxon>
    </lineage>
</organism>
<dbReference type="Proteomes" id="UP000199503">
    <property type="component" value="Unassembled WGS sequence"/>
</dbReference>
<dbReference type="GO" id="GO:0034039">
    <property type="term" value="F:8-oxo-7,8-dihydroguanine DNA N-glycosylase activity"/>
    <property type="evidence" value="ECO:0007669"/>
    <property type="project" value="TreeGrafter"/>
</dbReference>
<dbReference type="InterPro" id="IPR023170">
    <property type="entry name" value="HhH_base_excis_C"/>
</dbReference>
<dbReference type="GO" id="GO:0000701">
    <property type="term" value="F:purine-specific mismatch base pair DNA N-glycosylase activity"/>
    <property type="evidence" value="ECO:0007669"/>
    <property type="project" value="UniProtKB-EC"/>
</dbReference>
<evidence type="ECO:0000256" key="12">
    <source>
        <dbReference type="ARBA" id="ARBA00023204"/>
    </source>
</evidence>
<comment type="similarity">
    <text evidence="3">Belongs to the Nth/MutY family.</text>
</comment>
<evidence type="ECO:0000313" key="16">
    <source>
        <dbReference type="EMBL" id="SEP82840.1"/>
    </source>
</evidence>
<name>A0A1H9B1D0_9PSEU</name>
<dbReference type="InterPro" id="IPR003265">
    <property type="entry name" value="HhH-GPD_domain"/>
</dbReference>
<feature type="region of interest" description="Disordered" evidence="14">
    <location>
        <begin position="285"/>
        <end position="383"/>
    </location>
</feature>
<accession>A0A1H9B1D0</accession>
<dbReference type="InterPro" id="IPR044298">
    <property type="entry name" value="MIG/MutY"/>
</dbReference>
<dbReference type="OrthoDB" id="9802365at2"/>
<dbReference type="Pfam" id="PF00633">
    <property type="entry name" value="HHH"/>
    <property type="match status" value="1"/>
</dbReference>
<comment type="catalytic activity">
    <reaction evidence="1">
        <text>Hydrolyzes free adenine bases from 7,8-dihydro-8-oxoguanine:adenine mismatched double-stranded DNA, leaving an apurinic site.</text>
        <dbReference type="EC" id="3.2.2.31"/>
    </reaction>
</comment>
<sequence length="383" mass="41575">MNHELLLGWWDTAARDLPWRRPDCTAWGVLISEIMLQQTPVSRVEPIWHEWLARWPVPSAMAASSQGEVLRMWGKLGYPRRAMRLHEAATVIARDHGDVVPSDVETLESLPGIGSYTARAVATFAYGQKCAVVDTNVRRVVARAVHGAGDAGPPSTKRDLRDVEAILPEDQHDAAVFSAALMELGALICTAKNQKCADCPLFAECAWQLNGRPAYAGPEKKVQKFAGTDRQVRGKLLDVLRGAPGPVPKVQLDVVWNDVTQREKCLVSLLSDGLVEQSDDGLFHLPGEGIVQQSNDGRAPASPEPTASPVPTAARSSLAPLPSDRIVQQSDDGLSRLPAEGIVQQPHDALSPPPDRGIDQQSHDGLFPLPDRRIVQQSNKGTA</sequence>
<keyword evidence="13" id="KW-0326">Glycosidase</keyword>